<dbReference type="InterPro" id="IPR050109">
    <property type="entry name" value="HTH-type_TetR-like_transc_reg"/>
</dbReference>
<dbReference type="EMBL" id="FOSZ01000001">
    <property type="protein sequence ID" value="SFK50968.1"/>
    <property type="molecule type" value="Genomic_DNA"/>
</dbReference>
<dbReference type="PROSITE" id="PS50977">
    <property type="entry name" value="HTH_TETR_2"/>
    <property type="match status" value="1"/>
</dbReference>
<gene>
    <name evidence="6" type="ORF">SAMN04488036_101148</name>
</gene>
<dbReference type="InterPro" id="IPR001647">
    <property type="entry name" value="HTH_TetR"/>
</dbReference>
<evidence type="ECO:0000256" key="1">
    <source>
        <dbReference type="ARBA" id="ARBA00023015"/>
    </source>
</evidence>
<keyword evidence="1" id="KW-0805">Transcription regulation</keyword>
<dbReference type="AlphaFoldDB" id="A0A1I4A3Q3"/>
<dbReference type="Gene3D" id="1.10.357.10">
    <property type="entry name" value="Tetracycline Repressor, domain 2"/>
    <property type="match status" value="1"/>
</dbReference>
<keyword evidence="2 4" id="KW-0238">DNA-binding</keyword>
<keyword evidence="7" id="KW-1185">Reference proteome</keyword>
<dbReference type="SUPFAM" id="SSF48498">
    <property type="entry name" value="Tetracyclin repressor-like, C-terminal domain"/>
    <property type="match status" value="1"/>
</dbReference>
<dbReference type="Pfam" id="PF13305">
    <property type="entry name" value="TetR_C_33"/>
    <property type="match status" value="1"/>
</dbReference>
<dbReference type="InterPro" id="IPR036271">
    <property type="entry name" value="Tet_transcr_reg_TetR-rel_C_sf"/>
</dbReference>
<feature type="DNA-binding region" description="H-T-H motif" evidence="4">
    <location>
        <begin position="42"/>
        <end position="61"/>
    </location>
</feature>
<feature type="domain" description="HTH tetR-type" evidence="5">
    <location>
        <begin position="19"/>
        <end position="79"/>
    </location>
</feature>
<evidence type="ECO:0000313" key="6">
    <source>
        <dbReference type="EMBL" id="SFK50968.1"/>
    </source>
</evidence>
<dbReference type="SUPFAM" id="SSF46689">
    <property type="entry name" value="Homeodomain-like"/>
    <property type="match status" value="1"/>
</dbReference>
<dbReference type="GO" id="GO:0003700">
    <property type="term" value="F:DNA-binding transcription factor activity"/>
    <property type="evidence" value="ECO:0007669"/>
    <property type="project" value="TreeGrafter"/>
</dbReference>
<dbReference type="Pfam" id="PF00440">
    <property type="entry name" value="TetR_N"/>
    <property type="match status" value="1"/>
</dbReference>
<sequence>MPHNSHMTVKSLKKSHHHGDLRNALINAGIEILEEDGLDALTLRKCAARAGVSHAAPAHHFDGLPGLKGAIASEAFGIFSRHMLEAARSEGDSANARLRGICRGYVQFGLSHRALLDTIFGIDMTELEREPIEHDDSSAYQILRDACAPFVPAGTQPEVVEFQVWSLIHGYTMLFVRGHFGCTAPSDVADGPFDQVMALLDRIGTAPKP</sequence>
<dbReference type="InterPro" id="IPR025996">
    <property type="entry name" value="MT1864/Rv1816-like_C"/>
</dbReference>
<dbReference type="GO" id="GO:0000976">
    <property type="term" value="F:transcription cis-regulatory region binding"/>
    <property type="evidence" value="ECO:0007669"/>
    <property type="project" value="TreeGrafter"/>
</dbReference>
<protein>
    <submittedName>
        <fullName evidence="6">Transcriptional regulator, TetR family</fullName>
    </submittedName>
</protein>
<evidence type="ECO:0000256" key="2">
    <source>
        <dbReference type="ARBA" id="ARBA00023125"/>
    </source>
</evidence>
<evidence type="ECO:0000256" key="4">
    <source>
        <dbReference type="PROSITE-ProRule" id="PRU00335"/>
    </source>
</evidence>
<accession>A0A1I4A3Q3</accession>
<evidence type="ECO:0000259" key="5">
    <source>
        <dbReference type="PROSITE" id="PS50977"/>
    </source>
</evidence>
<name>A0A1I4A3Q3_9RHOB</name>
<proteinExistence type="predicted"/>
<dbReference type="PANTHER" id="PTHR30055:SF220">
    <property type="entry name" value="TETR-FAMILY REGULATORY PROTEIN"/>
    <property type="match status" value="1"/>
</dbReference>
<reference evidence="7" key="1">
    <citation type="submission" date="2016-10" db="EMBL/GenBank/DDBJ databases">
        <authorList>
            <person name="Varghese N."/>
            <person name="Submissions S."/>
        </authorList>
    </citation>
    <scope>NUCLEOTIDE SEQUENCE [LARGE SCALE GENOMIC DNA]</scope>
    <source>
        <strain evidence="7">DSM 28453</strain>
    </source>
</reference>
<keyword evidence="3" id="KW-0804">Transcription</keyword>
<evidence type="ECO:0000313" key="7">
    <source>
        <dbReference type="Proteomes" id="UP000198851"/>
    </source>
</evidence>
<dbReference type="PANTHER" id="PTHR30055">
    <property type="entry name" value="HTH-TYPE TRANSCRIPTIONAL REGULATOR RUTR"/>
    <property type="match status" value="1"/>
</dbReference>
<dbReference type="InterPro" id="IPR009057">
    <property type="entry name" value="Homeodomain-like_sf"/>
</dbReference>
<organism evidence="6 7">
    <name type="scientific">Shimia haliotis</name>
    <dbReference type="NCBI Taxonomy" id="1280847"/>
    <lineage>
        <taxon>Bacteria</taxon>
        <taxon>Pseudomonadati</taxon>
        <taxon>Pseudomonadota</taxon>
        <taxon>Alphaproteobacteria</taxon>
        <taxon>Rhodobacterales</taxon>
        <taxon>Roseobacteraceae</taxon>
    </lineage>
</organism>
<dbReference type="STRING" id="1280847.SAMN04488036_101148"/>
<dbReference type="Proteomes" id="UP000198851">
    <property type="component" value="Unassembled WGS sequence"/>
</dbReference>
<evidence type="ECO:0000256" key="3">
    <source>
        <dbReference type="ARBA" id="ARBA00023163"/>
    </source>
</evidence>